<evidence type="ECO:0000313" key="4">
    <source>
        <dbReference type="EMBL" id="QLY39825.1"/>
    </source>
</evidence>
<accession>A0A7L6N4A0</accession>
<dbReference type="PANTHER" id="PTHR23416">
    <property type="entry name" value="SIALIC ACID SYNTHASE-RELATED"/>
    <property type="match status" value="1"/>
</dbReference>
<evidence type="ECO:0000256" key="2">
    <source>
        <dbReference type="ARBA" id="ARBA00022679"/>
    </source>
</evidence>
<evidence type="ECO:0000313" key="5">
    <source>
        <dbReference type="Proteomes" id="UP000512167"/>
    </source>
</evidence>
<dbReference type="PROSITE" id="PS00101">
    <property type="entry name" value="HEXAPEP_TRANSFERASES"/>
    <property type="match status" value="1"/>
</dbReference>
<comment type="similarity">
    <text evidence="1">Belongs to the transferase hexapeptide repeat family.</text>
</comment>
<dbReference type="KEGG" id="tbk:HF295_02700"/>
<proteinExistence type="inferred from homology"/>
<dbReference type="Pfam" id="PF00132">
    <property type="entry name" value="Hexapep"/>
    <property type="match status" value="1"/>
</dbReference>
<dbReference type="InterPro" id="IPR001451">
    <property type="entry name" value="Hexapep"/>
</dbReference>
<dbReference type="InterPro" id="IPR011004">
    <property type="entry name" value="Trimer_LpxA-like_sf"/>
</dbReference>
<organism evidence="4 5">
    <name type="scientific">Hujiaoplasma nucleasis</name>
    <dbReference type="NCBI Taxonomy" id="2725268"/>
    <lineage>
        <taxon>Bacteria</taxon>
        <taxon>Bacillati</taxon>
        <taxon>Mycoplasmatota</taxon>
        <taxon>Mollicutes</taxon>
        <taxon>Candidatus Izemoplasmatales</taxon>
        <taxon>Hujiaoplasmataceae</taxon>
        <taxon>Hujiaoplasma</taxon>
    </lineage>
</organism>
<protein>
    <submittedName>
        <fullName evidence="4">Acyltransferase</fullName>
    </submittedName>
</protein>
<dbReference type="AlphaFoldDB" id="A0A7L6N4A0"/>
<sequence>MFRIKICLVLYYIFAKNLPLSRHMKFAKFLRGIFGRCILKQAGKNINIEKGAVFNHLVSLGDNSGIGVNCEILGPVEIGDFVNMGPEVIVYTQNHEFRRTDIPMQKQGYSEIEPVTIGNDVWIGRRVIILPGVVIGEGAIIGAGAIVTKDVKPYTIVAGNPAKLIRSRKNIENSQE</sequence>
<keyword evidence="2 4" id="KW-0808">Transferase</keyword>
<dbReference type="Proteomes" id="UP000512167">
    <property type="component" value="Chromosome"/>
</dbReference>
<dbReference type="InterPro" id="IPR051159">
    <property type="entry name" value="Hexapeptide_acetyltransf"/>
</dbReference>
<dbReference type="CDD" id="cd04647">
    <property type="entry name" value="LbH_MAT_like"/>
    <property type="match status" value="1"/>
</dbReference>
<keyword evidence="4" id="KW-0012">Acyltransferase</keyword>
<dbReference type="RefSeq" id="WP_376739672.1">
    <property type="nucleotide sequence ID" value="NZ_CP051151.1"/>
</dbReference>
<dbReference type="Gene3D" id="2.160.10.10">
    <property type="entry name" value="Hexapeptide repeat proteins"/>
    <property type="match status" value="1"/>
</dbReference>
<keyword evidence="5" id="KW-1185">Reference proteome</keyword>
<dbReference type="GO" id="GO:0008374">
    <property type="term" value="F:O-acyltransferase activity"/>
    <property type="evidence" value="ECO:0007669"/>
    <property type="project" value="TreeGrafter"/>
</dbReference>
<name>A0A7L6N4A0_9MOLU</name>
<evidence type="ECO:0000256" key="3">
    <source>
        <dbReference type="ARBA" id="ARBA00022737"/>
    </source>
</evidence>
<dbReference type="PANTHER" id="PTHR23416:SF23">
    <property type="entry name" value="ACETYLTRANSFERASE C18B11.09C-RELATED"/>
    <property type="match status" value="1"/>
</dbReference>
<keyword evidence="3" id="KW-0677">Repeat</keyword>
<dbReference type="Pfam" id="PF14602">
    <property type="entry name" value="Hexapep_2"/>
    <property type="match status" value="1"/>
</dbReference>
<gene>
    <name evidence="4" type="ORF">HF295_02700</name>
</gene>
<dbReference type="InterPro" id="IPR018357">
    <property type="entry name" value="Hexapep_transf_CS"/>
</dbReference>
<dbReference type="EMBL" id="CP051151">
    <property type="protein sequence ID" value="QLY39825.1"/>
    <property type="molecule type" value="Genomic_DNA"/>
</dbReference>
<evidence type="ECO:0000256" key="1">
    <source>
        <dbReference type="ARBA" id="ARBA00007274"/>
    </source>
</evidence>
<dbReference type="SUPFAM" id="SSF51161">
    <property type="entry name" value="Trimeric LpxA-like enzymes"/>
    <property type="match status" value="1"/>
</dbReference>
<reference evidence="4 5" key="1">
    <citation type="submission" date="2020-04" db="EMBL/GenBank/DDBJ databases">
        <authorList>
            <person name="Zheng R.K."/>
            <person name="Sun C.M."/>
        </authorList>
    </citation>
    <scope>NUCLEOTIDE SEQUENCE [LARGE SCALE GENOMIC DNA]</scope>
    <source>
        <strain evidence="5">zrk29</strain>
    </source>
</reference>